<comment type="similarity">
    <text evidence="2">Belongs to the GerABKC lipoprotein family.</text>
</comment>
<dbReference type="InterPro" id="IPR057336">
    <property type="entry name" value="GerAC_N"/>
</dbReference>
<organism evidence="10 11">
    <name type="scientific">Cohnella candidum</name>
    <dbReference type="NCBI Taxonomy" id="2674991"/>
    <lineage>
        <taxon>Bacteria</taxon>
        <taxon>Bacillati</taxon>
        <taxon>Bacillota</taxon>
        <taxon>Bacilli</taxon>
        <taxon>Bacillales</taxon>
        <taxon>Paenibacillaceae</taxon>
        <taxon>Cohnella</taxon>
    </lineage>
</organism>
<dbReference type="Pfam" id="PF05504">
    <property type="entry name" value="Spore_GerAC"/>
    <property type="match status" value="1"/>
</dbReference>
<keyword evidence="4" id="KW-0732">Signal</keyword>
<dbReference type="GO" id="GO:0009847">
    <property type="term" value="P:spore germination"/>
    <property type="evidence" value="ECO:0007669"/>
    <property type="project" value="InterPro"/>
</dbReference>
<comment type="subcellular location">
    <subcellularLocation>
        <location evidence="1">Membrane</location>
        <topology evidence="1">Lipid-anchor</topology>
    </subcellularLocation>
</comment>
<dbReference type="InterPro" id="IPR046953">
    <property type="entry name" value="Spore_GerAC-like_C"/>
</dbReference>
<dbReference type="PANTHER" id="PTHR35789:SF1">
    <property type="entry name" value="SPORE GERMINATION PROTEIN B3"/>
    <property type="match status" value="1"/>
</dbReference>
<evidence type="ECO:0000256" key="5">
    <source>
        <dbReference type="ARBA" id="ARBA00023136"/>
    </source>
</evidence>
<evidence type="ECO:0000259" key="9">
    <source>
        <dbReference type="Pfam" id="PF25198"/>
    </source>
</evidence>
<protein>
    <submittedName>
        <fullName evidence="10">Ger(X)C family spore germination protein</fullName>
    </submittedName>
</protein>
<keyword evidence="3" id="KW-0309">Germination</keyword>
<evidence type="ECO:0000256" key="2">
    <source>
        <dbReference type="ARBA" id="ARBA00007886"/>
    </source>
</evidence>
<evidence type="ECO:0000259" key="8">
    <source>
        <dbReference type="Pfam" id="PF05504"/>
    </source>
</evidence>
<feature type="domain" description="Spore germination GerAC-like C-terminal" evidence="8">
    <location>
        <begin position="216"/>
        <end position="384"/>
    </location>
</feature>
<evidence type="ECO:0000313" key="10">
    <source>
        <dbReference type="EMBL" id="AYQ74350.1"/>
    </source>
</evidence>
<dbReference type="Pfam" id="PF25198">
    <property type="entry name" value="Spore_GerAC_N"/>
    <property type="match status" value="1"/>
</dbReference>
<proteinExistence type="inferred from homology"/>
<dbReference type="Gene3D" id="3.30.300.210">
    <property type="entry name" value="Nutrient germinant receptor protein C, domain 3"/>
    <property type="match status" value="1"/>
</dbReference>
<keyword evidence="5" id="KW-0472">Membrane</keyword>
<dbReference type="KEGG" id="coh:EAV92_18315"/>
<accession>A0A3G3K1U8</accession>
<gene>
    <name evidence="10" type="ORF">EAV92_18315</name>
</gene>
<reference evidence="10 11" key="1">
    <citation type="submission" date="2018-10" db="EMBL/GenBank/DDBJ databases">
        <title>Genome Sequence of Cohnella sp.</title>
        <authorList>
            <person name="Srinivasan S."/>
            <person name="Kim M.K."/>
        </authorList>
    </citation>
    <scope>NUCLEOTIDE SEQUENCE [LARGE SCALE GENOMIC DNA]</scope>
    <source>
        <strain evidence="10 11">18JY8-7</strain>
    </source>
</reference>
<dbReference type="AlphaFoldDB" id="A0A3G3K1U8"/>
<dbReference type="Proteomes" id="UP000269097">
    <property type="component" value="Chromosome"/>
</dbReference>
<keyword evidence="6" id="KW-0564">Palmitate</keyword>
<dbReference type="InterPro" id="IPR008844">
    <property type="entry name" value="Spore_GerAC-like"/>
</dbReference>
<evidence type="ECO:0000256" key="7">
    <source>
        <dbReference type="ARBA" id="ARBA00023288"/>
    </source>
</evidence>
<evidence type="ECO:0000256" key="3">
    <source>
        <dbReference type="ARBA" id="ARBA00022544"/>
    </source>
</evidence>
<sequence>MGMRKFFLLLNLLLAAVCLNGCWSRVEVNDIAIVTATGLDVAENGKIRLSLMLAIPRLIGSGSAQSGSESKIETSAAWVVSEEGDTIMDTYRSLQEKLPRKIFFAHSRLLVIGQALAVRGIEPYLDFFERYRQSQLKSFLVVSKTTASDVLNFKSKFEKLPSEVLKEEMKQELIPKVRLIDFVNMLTSEGEEPFTPIVEIVPSETGKSGMNNLSVTGLAVFRRSSMVGQLDSKQGRGAMWVRNRVKEGVITIEVPKSAGAGKISAELEDVKVKRRLSVRDDRLFVRLVINIDENIYENTSSIDLNKSRNVNYVQGLMKEDIEERIQEASRKVQQEYKSDIFGFGQSLYRQDPKKWKREFRSRWPDMFPKTVISVEIHVNVLRTGLTNRVIRVEE</sequence>
<keyword evidence="11" id="KW-1185">Reference proteome</keyword>
<evidence type="ECO:0000256" key="4">
    <source>
        <dbReference type="ARBA" id="ARBA00022729"/>
    </source>
</evidence>
<dbReference type="NCBIfam" id="TIGR02887">
    <property type="entry name" value="spore_ger_x_C"/>
    <property type="match status" value="1"/>
</dbReference>
<evidence type="ECO:0000256" key="1">
    <source>
        <dbReference type="ARBA" id="ARBA00004635"/>
    </source>
</evidence>
<evidence type="ECO:0000313" key="11">
    <source>
        <dbReference type="Proteomes" id="UP000269097"/>
    </source>
</evidence>
<dbReference type="GO" id="GO:0016020">
    <property type="term" value="C:membrane"/>
    <property type="evidence" value="ECO:0007669"/>
    <property type="project" value="UniProtKB-SubCell"/>
</dbReference>
<name>A0A3G3K1U8_9BACL</name>
<dbReference type="InterPro" id="IPR038501">
    <property type="entry name" value="Spore_GerAC_C_sf"/>
</dbReference>
<feature type="domain" description="Spore germination protein N-terminal" evidence="9">
    <location>
        <begin position="25"/>
        <end position="200"/>
    </location>
</feature>
<evidence type="ECO:0000256" key="6">
    <source>
        <dbReference type="ARBA" id="ARBA00023139"/>
    </source>
</evidence>
<dbReference type="PANTHER" id="PTHR35789">
    <property type="entry name" value="SPORE GERMINATION PROTEIN B3"/>
    <property type="match status" value="1"/>
</dbReference>
<keyword evidence="7" id="KW-0449">Lipoprotein</keyword>
<dbReference type="EMBL" id="CP033433">
    <property type="protein sequence ID" value="AYQ74350.1"/>
    <property type="molecule type" value="Genomic_DNA"/>
</dbReference>